<dbReference type="AlphaFoldDB" id="A0A9D1AFB7"/>
<evidence type="ECO:0000313" key="12">
    <source>
        <dbReference type="EMBL" id="HIR39442.1"/>
    </source>
</evidence>
<dbReference type="Pfam" id="PF07733">
    <property type="entry name" value="DNA_pol3_alpha"/>
    <property type="match status" value="1"/>
</dbReference>
<dbReference type="NCBIfam" id="TIGR00594">
    <property type="entry name" value="polc"/>
    <property type="match status" value="1"/>
</dbReference>
<keyword evidence="6 12" id="KW-0548">Nucleotidyltransferase</keyword>
<dbReference type="PANTHER" id="PTHR32294">
    <property type="entry name" value="DNA POLYMERASE III SUBUNIT ALPHA"/>
    <property type="match status" value="1"/>
</dbReference>
<comment type="catalytic activity">
    <reaction evidence="10">
        <text>DNA(n) + a 2'-deoxyribonucleoside 5'-triphosphate = DNA(n+1) + diphosphate</text>
        <dbReference type="Rhea" id="RHEA:22508"/>
        <dbReference type="Rhea" id="RHEA-COMP:17339"/>
        <dbReference type="Rhea" id="RHEA-COMP:17340"/>
        <dbReference type="ChEBI" id="CHEBI:33019"/>
        <dbReference type="ChEBI" id="CHEBI:61560"/>
        <dbReference type="ChEBI" id="CHEBI:173112"/>
        <dbReference type="EC" id="2.7.7.7"/>
    </reaction>
</comment>
<dbReference type="PANTHER" id="PTHR32294:SF0">
    <property type="entry name" value="DNA POLYMERASE III SUBUNIT ALPHA"/>
    <property type="match status" value="1"/>
</dbReference>
<keyword evidence="8" id="KW-0239">DNA-directed DNA polymerase</keyword>
<sequence length="1198" mass="134844">MTDFVHLHLHTEYSLLDGACKIDNLIEYCKENGINAVAITDHGNMYGTLHFAEKAAVAGIKYIIGCEFYVTKDMCDKTSNTAEHLILLAKNKAGYKNLVQLDSMAFVDGFYYKPKIDCNVLREHSEGVICLSACIAGGIPRRLLTGDYDGAKKLAVSLKEIFGDDFYIEIQNHGLDEEKRVLPLLVRLADEIGVELVATNDVHYLKKEDAEMQDVLMCIQMKKTLDDPKRMKFGTNEFYFKSGDEMADLFPNLPRAISNTRVIADKVTEPAFNLDKKGYPVRDTSLIPGYTPPDGSTPEQYLRKLTDEGLRRRYGTVTQRERERADYELKVICSMGYAEYYLIVWDFINWSREQGIPVGPGRGSGVSSIVAYSIGITDVEPLQYDLLFERFLNPDRVSMPDFDIDFCTDRREETIEYVRNKYHPENVCQIVTFGTMAAKNSIKDVGRVMNVPYSETDRLTKIMDGKTSISDLLGLNIEKTRKKMQAEEDEDKRASIADKLNELQLARNAEFCEMYENDATLHEVIDMALKIEGMPRQTGMHAAGVVICRKKIADNVPLSRNGDDITTQFVAKEIEALGMLKMDFLALVTLTDIKKCIDYIKEDYGRDIDFNEIGYTDAGAYELISEGDTDGVFQLEAGGMKKFMRQLKPDTLEDLIAGVSLYRPGPMKFIDSFCNRKHGLEPITYDCPQEEKILKVTYGIPVYQEQVMQIFQYLAGFSLGEADLVRRAMGKKDKKTLLAQKDKFIYGGTSDVNGSHIDGCIKNGISAEVASKIFADMEGFASYAFNKSHAAAYATLAYQTAWLKKYYIKEFICGLLNNRLNKIDEITKYVLYLKDKGLKVLPPDINRSKTVFSVENDGVRFGLSALRGTGQAAIDLVIQERTKNGPFEDFPDFISRCAAMLNKRMIEGLIYAGAFDSFGVYRSQLILVYDNLYQRASSIAKQKNSAQMSLFGDFIKEEKLEVKYPDVPEYELNEKLAKEKEVLGVYVSGHPFEKYMNSFTDCNFNCSLLDDYTEDEDGERTYNAVKDGMRVTMGGVITAFKRTVTKRTGAHMAFITLEDVYGSVECLAFPNMYEKFRGLIVNDKIVRVSGKLDLENGKEPTIILDGITAFDASSADSSATDVQAAPKKKRDILWLNATDLSDDDFDELVAMLGNYEGETGCAIKRGDKKFRLDGGVNYCRGLLAELSTFLNEADVKLV</sequence>
<dbReference type="NCBIfam" id="NF004226">
    <property type="entry name" value="PRK05673.1"/>
    <property type="match status" value="1"/>
</dbReference>
<reference evidence="12" key="1">
    <citation type="submission" date="2020-10" db="EMBL/GenBank/DDBJ databases">
        <authorList>
            <person name="Gilroy R."/>
        </authorList>
    </citation>
    <scope>NUCLEOTIDE SEQUENCE</scope>
    <source>
        <strain evidence="12">ChiW25-3613</strain>
    </source>
</reference>
<dbReference type="CDD" id="cd12113">
    <property type="entry name" value="PHP_PolIIIA_DnaE3"/>
    <property type="match status" value="1"/>
</dbReference>
<dbReference type="Gene3D" id="3.20.20.140">
    <property type="entry name" value="Metal-dependent hydrolases"/>
    <property type="match status" value="1"/>
</dbReference>
<dbReference type="InterPro" id="IPR004013">
    <property type="entry name" value="PHP_dom"/>
</dbReference>
<dbReference type="Pfam" id="PF01336">
    <property type="entry name" value="tRNA_anti-codon"/>
    <property type="match status" value="1"/>
</dbReference>
<evidence type="ECO:0000256" key="4">
    <source>
        <dbReference type="ARBA" id="ARBA00019114"/>
    </source>
</evidence>
<comment type="function">
    <text evidence="9">DNA polymerase III is a complex, multichain enzyme responsible for most of the replicative synthesis in bacteria. This DNA polymerase also exhibits 3' to 5' exonuclease activity. The alpha chain is the DNA polymerase.</text>
</comment>
<dbReference type="GO" id="GO:0003887">
    <property type="term" value="F:DNA-directed DNA polymerase activity"/>
    <property type="evidence" value="ECO:0007669"/>
    <property type="project" value="UniProtKB-KW"/>
</dbReference>
<dbReference type="InterPro" id="IPR041931">
    <property type="entry name" value="DNA_pol3_alpha_thumb_dom"/>
</dbReference>
<comment type="similarity">
    <text evidence="2">Belongs to the DNA polymerase type-C family. DnaE subfamily.</text>
</comment>
<dbReference type="InterPro" id="IPR004805">
    <property type="entry name" value="DnaE2/DnaE/PolC"/>
</dbReference>
<dbReference type="Gene3D" id="1.10.150.870">
    <property type="match status" value="1"/>
</dbReference>
<evidence type="ECO:0000259" key="11">
    <source>
        <dbReference type="SMART" id="SM00481"/>
    </source>
</evidence>
<evidence type="ECO:0000256" key="6">
    <source>
        <dbReference type="ARBA" id="ARBA00022695"/>
    </source>
</evidence>
<evidence type="ECO:0000256" key="8">
    <source>
        <dbReference type="ARBA" id="ARBA00022932"/>
    </source>
</evidence>
<evidence type="ECO:0000256" key="10">
    <source>
        <dbReference type="ARBA" id="ARBA00049244"/>
    </source>
</evidence>
<evidence type="ECO:0000256" key="9">
    <source>
        <dbReference type="ARBA" id="ARBA00025611"/>
    </source>
</evidence>
<evidence type="ECO:0000256" key="5">
    <source>
        <dbReference type="ARBA" id="ARBA00022679"/>
    </source>
</evidence>
<name>A0A9D1AFB7_9FIRM</name>
<proteinExistence type="inferred from homology"/>
<dbReference type="EMBL" id="DVHB01000062">
    <property type="protein sequence ID" value="HIR39442.1"/>
    <property type="molecule type" value="Genomic_DNA"/>
</dbReference>
<dbReference type="Pfam" id="PF02811">
    <property type="entry name" value="PHP"/>
    <property type="match status" value="1"/>
</dbReference>
<keyword evidence="5 12" id="KW-0808">Transferase</keyword>
<dbReference type="SMART" id="SM00481">
    <property type="entry name" value="POLIIIAc"/>
    <property type="match status" value="1"/>
</dbReference>
<dbReference type="InterPro" id="IPR016195">
    <property type="entry name" value="Pol/histidinol_Pase-like"/>
</dbReference>
<comment type="subcellular location">
    <subcellularLocation>
        <location evidence="1">Cytoplasm</location>
    </subcellularLocation>
</comment>
<evidence type="ECO:0000256" key="7">
    <source>
        <dbReference type="ARBA" id="ARBA00022705"/>
    </source>
</evidence>
<dbReference type="GO" id="GO:0003676">
    <property type="term" value="F:nucleic acid binding"/>
    <property type="evidence" value="ECO:0007669"/>
    <property type="project" value="InterPro"/>
</dbReference>
<dbReference type="InterPro" id="IPR003141">
    <property type="entry name" value="Pol/His_phosphatase_N"/>
</dbReference>
<evidence type="ECO:0000256" key="3">
    <source>
        <dbReference type="ARBA" id="ARBA00012417"/>
    </source>
</evidence>
<dbReference type="GO" id="GO:0005737">
    <property type="term" value="C:cytoplasm"/>
    <property type="evidence" value="ECO:0007669"/>
    <property type="project" value="UniProtKB-SubCell"/>
</dbReference>
<dbReference type="GO" id="GO:0006260">
    <property type="term" value="P:DNA replication"/>
    <property type="evidence" value="ECO:0007669"/>
    <property type="project" value="UniProtKB-KW"/>
</dbReference>
<dbReference type="Pfam" id="PF14579">
    <property type="entry name" value="HHH_6"/>
    <property type="match status" value="1"/>
</dbReference>
<feature type="domain" description="Polymerase/histidinol phosphatase N-terminal" evidence="11">
    <location>
        <begin position="5"/>
        <end position="72"/>
    </location>
</feature>
<reference evidence="12" key="2">
    <citation type="journal article" date="2021" name="PeerJ">
        <title>Extensive microbial diversity within the chicken gut microbiome revealed by metagenomics and culture.</title>
        <authorList>
            <person name="Gilroy R."/>
            <person name="Ravi A."/>
            <person name="Getino M."/>
            <person name="Pursley I."/>
            <person name="Horton D.L."/>
            <person name="Alikhan N.F."/>
            <person name="Baker D."/>
            <person name="Gharbi K."/>
            <person name="Hall N."/>
            <person name="Watson M."/>
            <person name="Adriaenssens E.M."/>
            <person name="Foster-Nyarko E."/>
            <person name="Jarju S."/>
            <person name="Secka A."/>
            <person name="Antonio M."/>
            <person name="Oren A."/>
            <person name="Chaudhuri R.R."/>
            <person name="La Ragione R."/>
            <person name="Hildebrand F."/>
            <person name="Pallen M.J."/>
        </authorList>
    </citation>
    <scope>NUCLEOTIDE SEQUENCE</scope>
    <source>
        <strain evidence="12">ChiW25-3613</strain>
    </source>
</reference>
<evidence type="ECO:0000313" key="13">
    <source>
        <dbReference type="Proteomes" id="UP000824179"/>
    </source>
</evidence>
<dbReference type="SUPFAM" id="SSF89550">
    <property type="entry name" value="PHP domain-like"/>
    <property type="match status" value="1"/>
</dbReference>
<evidence type="ECO:0000256" key="2">
    <source>
        <dbReference type="ARBA" id="ARBA00009496"/>
    </source>
</evidence>
<dbReference type="InterPro" id="IPR004365">
    <property type="entry name" value="NA-bd_OB_tRNA"/>
</dbReference>
<dbReference type="Pfam" id="PF17657">
    <property type="entry name" value="DNA_pol3_finger"/>
    <property type="match status" value="1"/>
</dbReference>
<organism evidence="12 13">
    <name type="scientific">Candidatus Coproplasma stercoripullorum</name>
    <dbReference type="NCBI Taxonomy" id="2840751"/>
    <lineage>
        <taxon>Bacteria</taxon>
        <taxon>Bacillati</taxon>
        <taxon>Bacillota</taxon>
        <taxon>Clostridia</taxon>
        <taxon>Eubacteriales</taxon>
        <taxon>Candidatus Coproplasma</taxon>
    </lineage>
</organism>
<dbReference type="GO" id="GO:0008408">
    <property type="term" value="F:3'-5' exonuclease activity"/>
    <property type="evidence" value="ECO:0007669"/>
    <property type="project" value="InterPro"/>
</dbReference>
<protein>
    <recommendedName>
        <fullName evidence="4">DNA polymerase III subunit alpha</fullName>
        <ecNumber evidence="3">2.7.7.7</ecNumber>
    </recommendedName>
</protein>
<dbReference type="Proteomes" id="UP000824179">
    <property type="component" value="Unassembled WGS sequence"/>
</dbReference>
<dbReference type="EC" id="2.7.7.7" evidence="3"/>
<accession>A0A9D1AFB7</accession>
<dbReference type="InterPro" id="IPR011708">
    <property type="entry name" value="DNA_pol3_alpha_NTPase_dom"/>
</dbReference>
<dbReference type="NCBIfam" id="NF005298">
    <property type="entry name" value="PRK06826.1"/>
    <property type="match status" value="1"/>
</dbReference>
<gene>
    <name evidence="12" type="ORF">IAB90_03570</name>
</gene>
<dbReference type="InterPro" id="IPR040982">
    <property type="entry name" value="DNA_pol3_finger"/>
</dbReference>
<comment type="caution">
    <text evidence="12">The sequence shown here is derived from an EMBL/GenBank/DDBJ whole genome shotgun (WGS) entry which is preliminary data.</text>
</comment>
<dbReference type="InterPro" id="IPR029460">
    <property type="entry name" value="DNAPol_HHH"/>
</dbReference>
<dbReference type="CDD" id="cd04485">
    <property type="entry name" value="DnaE_OBF"/>
    <property type="match status" value="1"/>
</dbReference>
<evidence type="ECO:0000256" key="1">
    <source>
        <dbReference type="ARBA" id="ARBA00004496"/>
    </source>
</evidence>
<keyword evidence="7" id="KW-0235">DNA replication</keyword>
<dbReference type="Gene3D" id="1.10.10.1600">
    <property type="entry name" value="Bacterial DNA polymerase III alpha subunit, thumb domain"/>
    <property type="match status" value="1"/>
</dbReference>